<reference evidence="2" key="1">
    <citation type="submission" date="2023-03" db="EMBL/GenBank/DDBJ databases">
        <title>Massive genome expansion in bonnet fungi (Mycena s.s.) driven by repeated elements and novel gene families across ecological guilds.</title>
        <authorList>
            <consortium name="Lawrence Berkeley National Laboratory"/>
            <person name="Harder C.B."/>
            <person name="Miyauchi S."/>
            <person name="Viragh M."/>
            <person name="Kuo A."/>
            <person name="Thoen E."/>
            <person name="Andreopoulos B."/>
            <person name="Lu D."/>
            <person name="Skrede I."/>
            <person name="Drula E."/>
            <person name="Henrissat B."/>
            <person name="Morin E."/>
            <person name="Kohler A."/>
            <person name="Barry K."/>
            <person name="LaButti K."/>
            <person name="Morin E."/>
            <person name="Salamov A."/>
            <person name="Lipzen A."/>
            <person name="Mereny Z."/>
            <person name="Hegedus B."/>
            <person name="Baldrian P."/>
            <person name="Stursova M."/>
            <person name="Weitz H."/>
            <person name="Taylor A."/>
            <person name="Grigoriev I.V."/>
            <person name="Nagy L.G."/>
            <person name="Martin F."/>
            <person name="Kauserud H."/>
        </authorList>
    </citation>
    <scope>NUCLEOTIDE SEQUENCE</scope>
    <source>
        <strain evidence="2">9144</strain>
    </source>
</reference>
<protein>
    <submittedName>
        <fullName evidence="2">Uncharacterized protein</fullName>
    </submittedName>
</protein>
<organism evidence="2 3">
    <name type="scientific">Mycena pura</name>
    <dbReference type="NCBI Taxonomy" id="153505"/>
    <lineage>
        <taxon>Eukaryota</taxon>
        <taxon>Fungi</taxon>
        <taxon>Dikarya</taxon>
        <taxon>Basidiomycota</taxon>
        <taxon>Agaricomycotina</taxon>
        <taxon>Agaricomycetes</taxon>
        <taxon>Agaricomycetidae</taxon>
        <taxon>Agaricales</taxon>
        <taxon>Marasmiineae</taxon>
        <taxon>Mycenaceae</taxon>
        <taxon>Mycena</taxon>
    </lineage>
</organism>
<feature type="compositionally biased region" description="Gly residues" evidence="1">
    <location>
        <begin position="135"/>
        <end position="159"/>
    </location>
</feature>
<name>A0AAD6YFE7_9AGAR</name>
<proteinExistence type="predicted"/>
<feature type="region of interest" description="Disordered" evidence="1">
    <location>
        <begin position="120"/>
        <end position="162"/>
    </location>
</feature>
<keyword evidence="3" id="KW-1185">Reference proteome</keyword>
<comment type="caution">
    <text evidence="2">The sequence shown here is derived from an EMBL/GenBank/DDBJ whole genome shotgun (WGS) entry which is preliminary data.</text>
</comment>
<dbReference type="EMBL" id="JARJCW010000020">
    <property type="protein sequence ID" value="KAJ7213980.1"/>
    <property type="molecule type" value="Genomic_DNA"/>
</dbReference>
<accession>A0AAD6YFE7</accession>
<evidence type="ECO:0000256" key="1">
    <source>
        <dbReference type="SAM" id="MobiDB-lite"/>
    </source>
</evidence>
<feature type="compositionally biased region" description="Low complexity" evidence="1">
    <location>
        <begin position="34"/>
        <end position="58"/>
    </location>
</feature>
<feature type="region of interest" description="Disordered" evidence="1">
    <location>
        <begin position="1"/>
        <end position="82"/>
    </location>
</feature>
<feature type="compositionally biased region" description="Basic residues" evidence="1">
    <location>
        <begin position="70"/>
        <end position="82"/>
    </location>
</feature>
<sequence length="249" mass="26072">MPSSSARRSTRYGGERGSGGRGRGGRRRGGAGDGRAAPSSSSARSCVTAVSAAAASGEEAGGDEVGRTGARPRRRARTRRRGWIRRAHTSADPRGLRPSDHTRTWLRAIDMCTVTASLQPVGSHRQSPPARELGGARGVGAAAGGHPPGQGMGGGGGHGLRLRVDDKATTASSWRTSSVIDREPWSTVVNLCMIELRNSADEYNETKMQLRMLPIGTRSGEPAHGKIEHGGSNGAVSETVGFGRRIGFK</sequence>
<evidence type="ECO:0000313" key="3">
    <source>
        <dbReference type="Proteomes" id="UP001219525"/>
    </source>
</evidence>
<gene>
    <name evidence="2" type="ORF">GGX14DRAFT_617933</name>
</gene>
<dbReference type="AlphaFoldDB" id="A0AAD6YFE7"/>
<evidence type="ECO:0000313" key="2">
    <source>
        <dbReference type="EMBL" id="KAJ7213980.1"/>
    </source>
</evidence>
<dbReference type="Proteomes" id="UP001219525">
    <property type="component" value="Unassembled WGS sequence"/>
</dbReference>